<dbReference type="Pfam" id="PF05773">
    <property type="entry name" value="RWD"/>
    <property type="match status" value="1"/>
</dbReference>
<dbReference type="SUPFAM" id="SSF54495">
    <property type="entry name" value="UBC-like"/>
    <property type="match status" value="1"/>
</dbReference>
<accession>A0A1B6BXR7</accession>
<protein>
    <recommendedName>
        <fullName evidence="1">RWD domain-containing protein</fullName>
    </recommendedName>
</protein>
<name>A0A1B6BXR7_9HEMI</name>
<evidence type="ECO:0000259" key="1">
    <source>
        <dbReference type="PROSITE" id="PS50908"/>
    </source>
</evidence>
<dbReference type="InterPro" id="IPR006575">
    <property type="entry name" value="RWD_dom"/>
</dbReference>
<evidence type="ECO:0000313" key="2">
    <source>
        <dbReference type="EMBL" id="JAS06087.1"/>
    </source>
</evidence>
<dbReference type="AlphaFoldDB" id="A0A1B6BXR7"/>
<sequence length="213" mass="24574">MGLVEDELQDVRKLCEHLIIGSKLVSCVQTMVRVEIKRTSFKYIIVCIQFPAEYPSVPILIELKSKTLSEKLLYKLTGICEQEAKKYLGKPQILKVLKFIRTFIDENPLSCCFDEISDVRKDLNNDKDELKLRQKNSIISLRLHQGKYHLKTKIKVPDDYPTSSVSLEDVETNFPPLFERHFKAQAIETARQCVEPPLGKKTIRPIFPTSCFT</sequence>
<reference evidence="2" key="1">
    <citation type="submission" date="2015-12" db="EMBL/GenBank/DDBJ databases">
        <title>De novo transcriptome assembly of four potential Pierce s Disease insect vectors from Arizona vineyards.</title>
        <authorList>
            <person name="Tassone E.E."/>
        </authorList>
    </citation>
    <scope>NUCLEOTIDE SEQUENCE</scope>
</reference>
<dbReference type="PANTHER" id="PTHR40237:SF1">
    <property type="entry name" value="LD44813P"/>
    <property type="match status" value="1"/>
</dbReference>
<dbReference type="PROSITE" id="PS50908">
    <property type="entry name" value="RWD"/>
    <property type="match status" value="1"/>
</dbReference>
<proteinExistence type="predicted"/>
<dbReference type="EMBL" id="GEDC01031211">
    <property type="protein sequence ID" value="JAS06087.1"/>
    <property type="molecule type" value="Transcribed_RNA"/>
</dbReference>
<gene>
    <name evidence="2" type="ORF">g.3759</name>
</gene>
<feature type="domain" description="RWD" evidence="1">
    <location>
        <begin position="6"/>
        <end position="107"/>
    </location>
</feature>
<organism evidence="2">
    <name type="scientific">Clastoptera arizonana</name>
    <name type="common">Arizona spittle bug</name>
    <dbReference type="NCBI Taxonomy" id="38151"/>
    <lineage>
        <taxon>Eukaryota</taxon>
        <taxon>Metazoa</taxon>
        <taxon>Ecdysozoa</taxon>
        <taxon>Arthropoda</taxon>
        <taxon>Hexapoda</taxon>
        <taxon>Insecta</taxon>
        <taxon>Pterygota</taxon>
        <taxon>Neoptera</taxon>
        <taxon>Paraneoptera</taxon>
        <taxon>Hemiptera</taxon>
        <taxon>Auchenorrhyncha</taxon>
        <taxon>Cercopoidea</taxon>
        <taxon>Clastopteridae</taxon>
        <taxon>Clastoptera</taxon>
    </lineage>
</organism>
<dbReference type="PANTHER" id="PTHR40237">
    <property type="entry name" value="LD44813P"/>
    <property type="match status" value="1"/>
</dbReference>
<dbReference type="Gene3D" id="3.10.110.10">
    <property type="entry name" value="Ubiquitin Conjugating Enzyme"/>
    <property type="match status" value="1"/>
</dbReference>
<dbReference type="InterPro" id="IPR016135">
    <property type="entry name" value="UBQ-conjugating_enzyme/RWD"/>
</dbReference>